<dbReference type="InterPro" id="IPR037069">
    <property type="entry name" value="AcylCoA_DH/ox_N_sf"/>
</dbReference>
<dbReference type="InterPro" id="IPR049448">
    <property type="entry name" value="ACAD9/ACADV-like_C"/>
</dbReference>
<dbReference type="Gene3D" id="1.20.140.10">
    <property type="entry name" value="Butyryl-CoA Dehydrogenase, subunit A, domain 3"/>
    <property type="match status" value="2"/>
</dbReference>
<dbReference type="InterPro" id="IPR009075">
    <property type="entry name" value="AcylCo_DH/oxidase_C"/>
</dbReference>
<proteinExistence type="inferred from homology"/>
<evidence type="ECO:0000259" key="10">
    <source>
        <dbReference type="Pfam" id="PF02771"/>
    </source>
</evidence>
<keyword evidence="5" id="KW-0809">Transit peptide</keyword>
<dbReference type="PANTHER" id="PTHR43884:SF9">
    <property type="entry name" value="COMPLEX I ASSEMBLY FACTOR ACAD9, MITOCHONDRIAL"/>
    <property type="match status" value="1"/>
</dbReference>
<protein>
    <submittedName>
        <fullName evidence="12">Acyl-CoA dehydrogenase family protein</fullName>
    </submittedName>
</protein>
<keyword evidence="6 7" id="KW-0560">Oxidoreductase</keyword>
<evidence type="ECO:0000313" key="13">
    <source>
        <dbReference type="Proteomes" id="UP000722121"/>
    </source>
</evidence>
<dbReference type="SUPFAM" id="SSF47203">
    <property type="entry name" value="Acyl-CoA dehydrogenase C-terminal domain-like"/>
    <property type="match status" value="1"/>
</dbReference>
<organism evidence="12 13">
    <name type="scientific">Simkania negevensis</name>
    <dbReference type="NCBI Taxonomy" id="83561"/>
    <lineage>
        <taxon>Bacteria</taxon>
        <taxon>Pseudomonadati</taxon>
        <taxon>Chlamydiota</taxon>
        <taxon>Chlamydiia</taxon>
        <taxon>Parachlamydiales</taxon>
        <taxon>Simkaniaceae</taxon>
        <taxon>Simkania</taxon>
    </lineage>
</organism>
<dbReference type="Pfam" id="PF02771">
    <property type="entry name" value="Acyl-CoA_dh_N"/>
    <property type="match status" value="1"/>
</dbReference>
<evidence type="ECO:0000313" key="12">
    <source>
        <dbReference type="EMBL" id="MBN4066652.1"/>
    </source>
</evidence>
<keyword evidence="13" id="KW-1185">Reference proteome</keyword>
<evidence type="ECO:0000256" key="7">
    <source>
        <dbReference type="RuleBase" id="RU362125"/>
    </source>
</evidence>
<evidence type="ECO:0000256" key="1">
    <source>
        <dbReference type="ARBA" id="ARBA00001974"/>
    </source>
</evidence>
<dbReference type="Proteomes" id="UP000722121">
    <property type="component" value="Unassembled WGS sequence"/>
</dbReference>
<evidence type="ECO:0000256" key="5">
    <source>
        <dbReference type="ARBA" id="ARBA00022946"/>
    </source>
</evidence>
<dbReference type="PANTHER" id="PTHR43884">
    <property type="entry name" value="ACYL-COA DEHYDROGENASE"/>
    <property type="match status" value="1"/>
</dbReference>
<dbReference type="InterPro" id="IPR036250">
    <property type="entry name" value="AcylCo_DH-like_C"/>
</dbReference>
<evidence type="ECO:0000256" key="6">
    <source>
        <dbReference type="ARBA" id="ARBA00023002"/>
    </source>
</evidence>
<dbReference type="Pfam" id="PF21343">
    <property type="entry name" value="ACAD9-ACADV_C"/>
    <property type="match status" value="1"/>
</dbReference>
<dbReference type="Pfam" id="PF00441">
    <property type="entry name" value="Acyl-CoA_dh_1"/>
    <property type="match status" value="1"/>
</dbReference>
<evidence type="ECO:0000259" key="8">
    <source>
        <dbReference type="Pfam" id="PF00441"/>
    </source>
</evidence>
<dbReference type="EMBL" id="JAFITR010000014">
    <property type="protein sequence ID" value="MBN4066652.1"/>
    <property type="molecule type" value="Genomic_DNA"/>
</dbReference>
<dbReference type="InterPro" id="IPR009100">
    <property type="entry name" value="AcylCoA_DH/oxidase_NM_dom_sf"/>
</dbReference>
<dbReference type="InterPro" id="IPR006091">
    <property type="entry name" value="Acyl-CoA_Oxase/DH_mid-dom"/>
</dbReference>
<name>A0ABS3AUJ6_9BACT</name>
<evidence type="ECO:0000259" key="9">
    <source>
        <dbReference type="Pfam" id="PF02770"/>
    </source>
</evidence>
<dbReference type="InterPro" id="IPR046373">
    <property type="entry name" value="Acyl-CoA_Oxase/DH_mid-dom_sf"/>
</dbReference>
<dbReference type="Gene3D" id="1.10.540.10">
    <property type="entry name" value="Acyl-CoA dehydrogenase/oxidase, N-terminal domain"/>
    <property type="match status" value="1"/>
</dbReference>
<feature type="domain" description="Acyl-CoA dehydrogenase/oxidase N-terminal" evidence="10">
    <location>
        <begin position="70"/>
        <end position="172"/>
    </location>
</feature>
<gene>
    <name evidence="12" type="ORF">JYU14_01040</name>
</gene>
<keyword evidence="4 7" id="KW-0274">FAD</keyword>
<reference evidence="12 13" key="1">
    <citation type="submission" date="2021-02" db="EMBL/GenBank/DDBJ databases">
        <title>Activity-based single-cell genomes from oceanic crustal fluid captures similar information to metagenomic and metatranscriptomic surveys with orders of magnitude less sampling.</title>
        <authorList>
            <person name="D'Angelo T.S."/>
            <person name="Orcutt B.N."/>
        </authorList>
    </citation>
    <scope>NUCLEOTIDE SEQUENCE [LARGE SCALE GENOMIC DNA]</scope>
    <source>
        <strain evidence="12">AH-315-G07</strain>
    </source>
</reference>
<dbReference type="Gene3D" id="2.40.110.10">
    <property type="entry name" value="Butyryl-CoA Dehydrogenase, subunit A, domain 2"/>
    <property type="match status" value="1"/>
</dbReference>
<comment type="cofactor">
    <cofactor evidence="1 7">
        <name>FAD</name>
        <dbReference type="ChEBI" id="CHEBI:57692"/>
    </cofactor>
</comment>
<comment type="caution">
    <text evidence="12">The sequence shown here is derived from an EMBL/GenBank/DDBJ whole genome shotgun (WGS) entry which is preliminary data.</text>
</comment>
<feature type="domain" description="Acyl-CoA dehydrogenase/oxidase C-terminal" evidence="8">
    <location>
        <begin position="289"/>
        <end position="448"/>
    </location>
</feature>
<dbReference type="InterPro" id="IPR013786">
    <property type="entry name" value="AcylCoA_DH/ox_N"/>
</dbReference>
<evidence type="ECO:0000256" key="2">
    <source>
        <dbReference type="ARBA" id="ARBA00009347"/>
    </source>
</evidence>
<keyword evidence="3 7" id="KW-0285">Flavoprotein</keyword>
<sequence>MDDDVLPIDMSKMNEEERQALEIAERAREKAGRKPSFASNLFMGTFSPEMLYPFPKQSVEEKAFGDAYITDVAAFLEKNLDPAEVDVTRTIPQDVIDGLKKLGVFKMKVPKEYGGLGFSQVNYNRVNIMIASYCTSTAAWVSAHQSIGVPQPLKMFGTKEQKEKYFPLLADGALSAFALTELEAGSDPARMSTTAELAEDDSFYLLNGEKLWCTNGPIADLLVVMARTPSLIVKGKERRQISTFIVEANTPGIELLHRCDFMGMRGIQNGLIRFKDVKVPKENLLGDLGRGLAVALSTLNVGRLSLPACSLGSAKLALNIAKKWGRDRVQWGSPIGLHEAGREKIAYIAATTMAMEAMVHLASHWVDQEECDIRIEAAMTKLFCTEEAWKIIDLLVQLRGGRGYETETSLKERGETPYPVERMMRDARIGRIVEGTTEIIRLFLAREALDPHLRGVKGVMKKSLSPKEKIRVGLKLAGHYTKWYSKRWLNKSYITSYREFGELSTHFSFIEKKSHKLARTIFHYMGIYMQGLEKKQILLGHLVEIGTELFAMAATCSYAISLVKDKPNDTSPIQLANYFCMMARKRVADHFGSLNSKENKTANTVAKETLEDQFIWLEQGILNPLDE</sequence>
<dbReference type="SUPFAM" id="SSF56645">
    <property type="entry name" value="Acyl-CoA dehydrogenase NM domain-like"/>
    <property type="match status" value="1"/>
</dbReference>
<evidence type="ECO:0000256" key="3">
    <source>
        <dbReference type="ARBA" id="ARBA00022630"/>
    </source>
</evidence>
<accession>A0ABS3AUJ6</accession>
<feature type="domain" description="Acyl-CoA oxidase/dehydrogenase middle" evidence="9">
    <location>
        <begin position="176"/>
        <end position="277"/>
    </location>
</feature>
<comment type="similarity">
    <text evidence="2 7">Belongs to the acyl-CoA dehydrogenase family.</text>
</comment>
<dbReference type="Pfam" id="PF02770">
    <property type="entry name" value="Acyl-CoA_dh_M"/>
    <property type="match status" value="1"/>
</dbReference>
<feature type="domain" description="ACAD9/ACADV-like C-terminal" evidence="11">
    <location>
        <begin position="503"/>
        <end position="606"/>
    </location>
</feature>
<evidence type="ECO:0000256" key="4">
    <source>
        <dbReference type="ARBA" id="ARBA00022827"/>
    </source>
</evidence>
<evidence type="ECO:0000259" key="11">
    <source>
        <dbReference type="Pfam" id="PF21343"/>
    </source>
</evidence>